<dbReference type="EMBL" id="JACIVA010000016">
    <property type="protein sequence ID" value="MBB1096542.1"/>
    <property type="molecule type" value="Genomic_DNA"/>
</dbReference>
<evidence type="ECO:0000313" key="1">
    <source>
        <dbReference type="EMBL" id="MBB1096542.1"/>
    </source>
</evidence>
<gene>
    <name evidence="1" type="ORF">H5S09_00955</name>
</gene>
<protein>
    <submittedName>
        <fullName evidence="1">Uncharacterized protein</fullName>
    </submittedName>
</protein>
<proteinExistence type="predicted"/>
<name>A0A7W3YMR0_9LACO</name>
<keyword evidence="2" id="KW-1185">Reference proteome</keyword>
<dbReference type="RefSeq" id="WP_182595162.1">
    <property type="nucleotide sequence ID" value="NZ_JACIVA010000016.1"/>
</dbReference>
<comment type="caution">
    <text evidence="1">The sequence shown here is derived from an EMBL/GenBank/DDBJ whole genome shotgun (WGS) entry which is preliminary data.</text>
</comment>
<sequence>MVKSLNEKTLAKTIGGYGNFAFDAIQAVAVKGSTWHHRRDIQNGYYASSFHE</sequence>
<accession>A0A7W3YMR0</accession>
<reference evidence="1 2" key="1">
    <citation type="submission" date="2020-07" db="EMBL/GenBank/DDBJ databases">
        <title>Description of Limosilactobacillus balticus sp. nov., Limosilactobacillus agrestis sp. nov., Limosilactobacillus albertensis sp. nov., Limosilactobacillus rudii sp. nov., Limosilactobacillus fastidiosus sp. nov., five novel Limosilactobacillus species isolated from the vertebrate gastrointestinal tract, and proposal of 6 subspecies of Limosilactobacillus reuteri adapted to the gastrointestinal tract of specific vertebrate hosts.</title>
        <authorList>
            <person name="Li F."/>
            <person name="Cheng C."/>
            <person name="Zheng J."/>
            <person name="Quevedo R.M."/>
            <person name="Li J."/>
            <person name="Roos S."/>
            <person name="Gaenzle M.G."/>
            <person name="Walter J."/>
        </authorList>
    </citation>
    <scope>NUCLEOTIDE SEQUENCE [LARGE SCALE GENOMIC DNA]</scope>
    <source>
        <strain evidence="1 2">STM2_1</strain>
    </source>
</reference>
<dbReference type="AlphaFoldDB" id="A0A7W3YMR0"/>
<evidence type="ECO:0000313" key="2">
    <source>
        <dbReference type="Proteomes" id="UP000517106"/>
    </source>
</evidence>
<organism evidence="1 2">
    <name type="scientific">Limosilactobacillus rudii</name>
    <dbReference type="NCBI Taxonomy" id="2759755"/>
    <lineage>
        <taxon>Bacteria</taxon>
        <taxon>Bacillati</taxon>
        <taxon>Bacillota</taxon>
        <taxon>Bacilli</taxon>
        <taxon>Lactobacillales</taxon>
        <taxon>Lactobacillaceae</taxon>
        <taxon>Limosilactobacillus</taxon>
    </lineage>
</organism>
<dbReference type="Proteomes" id="UP000517106">
    <property type="component" value="Unassembled WGS sequence"/>
</dbReference>